<keyword evidence="1 5" id="KW-0732">Signal</keyword>
<evidence type="ECO:0000256" key="3">
    <source>
        <dbReference type="ARBA" id="ARBA00022837"/>
    </source>
</evidence>
<dbReference type="Proteomes" id="UP000515154">
    <property type="component" value="Linkage group LG11"/>
</dbReference>
<dbReference type="PANTHER" id="PTHR23104:SF1">
    <property type="entry name" value="EF-HAND DOMAIN-CONTAINING PROTEIN"/>
    <property type="match status" value="1"/>
</dbReference>
<evidence type="ECO:0000256" key="1">
    <source>
        <dbReference type="ARBA" id="ARBA00022729"/>
    </source>
</evidence>
<feature type="compositionally biased region" description="Basic and acidic residues" evidence="4">
    <location>
        <begin position="169"/>
        <end position="180"/>
    </location>
</feature>
<gene>
    <name evidence="8" type="primary">LOC118765363</name>
</gene>
<accession>A0A7E6F5Y4</accession>
<evidence type="ECO:0000256" key="4">
    <source>
        <dbReference type="SAM" id="MobiDB-lite"/>
    </source>
</evidence>
<evidence type="ECO:0000256" key="5">
    <source>
        <dbReference type="SAM" id="SignalP"/>
    </source>
</evidence>
<keyword evidence="7" id="KW-1185">Reference proteome</keyword>
<dbReference type="InterPro" id="IPR011992">
    <property type="entry name" value="EF-hand-dom_pair"/>
</dbReference>
<evidence type="ECO:0000313" key="7">
    <source>
        <dbReference type="Proteomes" id="UP000515154"/>
    </source>
</evidence>
<dbReference type="KEGG" id="osn:118765363"/>
<dbReference type="InterPro" id="IPR002048">
    <property type="entry name" value="EF_hand_dom"/>
</dbReference>
<keyword evidence="2" id="KW-0677">Repeat</keyword>
<feature type="region of interest" description="Disordered" evidence="4">
    <location>
        <begin position="160"/>
        <end position="180"/>
    </location>
</feature>
<dbReference type="SUPFAM" id="SSF47473">
    <property type="entry name" value="EF-hand"/>
    <property type="match status" value="1"/>
</dbReference>
<dbReference type="Gene3D" id="1.10.238.10">
    <property type="entry name" value="EF-hand"/>
    <property type="match status" value="1"/>
</dbReference>
<feature type="chain" id="PRO_5028839585" evidence="5">
    <location>
        <begin position="24"/>
        <end position="180"/>
    </location>
</feature>
<dbReference type="AlphaFoldDB" id="A0A7E6F5Y4"/>
<evidence type="ECO:0000313" key="8">
    <source>
        <dbReference type="RefSeq" id="XP_036363181.1"/>
    </source>
</evidence>
<dbReference type="InterPro" id="IPR052110">
    <property type="entry name" value="MCFD2-like"/>
</dbReference>
<name>A0A7E6F5Y4_9MOLL</name>
<dbReference type="RefSeq" id="XP_036363181.1">
    <property type="nucleotide sequence ID" value="XM_036507288.1"/>
</dbReference>
<dbReference type="InterPro" id="IPR018247">
    <property type="entry name" value="EF_Hand_1_Ca_BS"/>
</dbReference>
<dbReference type="PROSITE" id="PS50222">
    <property type="entry name" value="EF_HAND_2"/>
    <property type="match status" value="1"/>
</dbReference>
<keyword evidence="3" id="KW-0106">Calcium</keyword>
<protein>
    <submittedName>
        <fullName evidence="8">Multiple coagulation factor deficiency protein 2 homolog</fullName>
    </submittedName>
</protein>
<evidence type="ECO:0000259" key="6">
    <source>
        <dbReference type="PROSITE" id="PS50222"/>
    </source>
</evidence>
<feature type="signal peptide" evidence="5">
    <location>
        <begin position="1"/>
        <end position="23"/>
    </location>
</feature>
<dbReference type="GO" id="GO:0005509">
    <property type="term" value="F:calcium ion binding"/>
    <property type="evidence" value="ECO:0007669"/>
    <property type="project" value="InterPro"/>
</dbReference>
<sequence length="180" mass="21361">MEGSQKMILFWMLMSVMVLLSPGHRINTASDFYHSSVIEDEKHIRSHLQEITNIGEKELSPEEIEFHFFKLHDLNNDTLLDGLEILAALFHSQPTEDIVPGLSEQEMKLKSRDQIKKIRKERQEKVIHYYTDIIDEVFEKDDLNDDGYLDYMEFTRTHRRNQKRFSTPQDKEIHVTKTKP</sequence>
<proteinExistence type="predicted"/>
<dbReference type="PANTHER" id="PTHR23104">
    <property type="entry name" value="MULTIPLE COAGULATION FACTOR DEFICIENCY PROTEIN 2 NEURAL STEM CELL DERIVED NEURONAL SURVIVAL PROTEIN"/>
    <property type="match status" value="1"/>
</dbReference>
<evidence type="ECO:0000256" key="2">
    <source>
        <dbReference type="ARBA" id="ARBA00022737"/>
    </source>
</evidence>
<dbReference type="PROSITE" id="PS00018">
    <property type="entry name" value="EF_HAND_1"/>
    <property type="match status" value="1"/>
</dbReference>
<organism evidence="7 8">
    <name type="scientific">Octopus sinensis</name>
    <name type="common">East Asian common octopus</name>
    <dbReference type="NCBI Taxonomy" id="2607531"/>
    <lineage>
        <taxon>Eukaryota</taxon>
        <taxon>Metazoa</taxon>
        <taxon>Spiralia</taxon>
        <taxon>Lophotrochozoa</taxon>
        <taxon>Mollusca</taxon>
        <taxon>Cephalopoda</taxon>
        <taxon>Coleoidea</taxon>
        <taxon>Octopodiformes</taxon>
        <taxon>Octopoda</taxon>
        <taxon>Incirrata</taxon>
        <taxon>Octopodidae</taxon>
        <taxon>Octopus</taxon>
    </lineage>
</organism>
<reference evidence="8" key="1">
    <citation type="submission" date="2025-08" db="UniProtKB">
        <authorList>
            <consortium name="RefSeq"/>
        </authorList>
    </citation>
    <scope>IDENTIFICATION</scope>
</reference>
<feature type="domain" description="EF-hand" evidence="6">
    <location>
        <begin position="129"/>
        <end position="164"/>
    </location>
</feature>